<feature type="compositionally biased region" description="Basic and acidic residues" evidence="1">
    <location>
        <begin position="154"/>
        <end position="164"/>
    </location>
</feature>
<dbReference type="Gene3D" id="3.40.30.10">
    <property type="entry name" value="Glutaredoxin"/>
    <property type="match status" value="1"/>
</dbReference>
<dbReference type="InterPro" id="IPR036249">
    <property type="entry name" value="Thioredoxin-like_sf"/>
</dbReference>
<gene>
    <name evidence="2" type="ORF">g.38721</name>
</gene>
<dbReference type="SUPFAM" id="SSF52833">
    <property type="entry name" value="Thioredoxin-like"/>
    <property type="match status" value="1"/>
</dbReference>
<proteinExistence type="predicted"/>
<evidence type="ECO:0008006" key="3">
    <source>
        <dbReference type="Google" id="ProtNLM"/>
    </source>
</evidence>
<organism evidence="2">
    <name type="scientific">Anthurium amnicola</name>
    <dbReference type="NCBI Taxonomy" id="1678845"/>
    <lineage>
        <taxon>Eukaryota</taxon>
        <taxon>Viridiplantae</taxon>
        <taxon>Streptophyta</taxon>
        <taxon>Embryophyta</taxon>
        <taxon>Tracheophyta</taxon>
        <taxon>Spermatophyta</taxon>
        <taxon>Magnoliopsida</taxon>
        <taxon>Liliopsida</taxon>
        <taxon>Araceae</taxon>
        <taxon>Pothoideae</taxon>
        <taxon>Potheae</taxon>
        <taxon>Anthurium</taxon>
    </lineage>
</organism>
<dbReference type="EMBL" id="GDJX01022122">
    <property type="protein sequence ID" value="JAT45814.1"/>
    <property type="molecule type" value="Transcribed_RNA"/>
</dbReference>
<name>A0A1D1XTU4_9ARAE</name>
<feature type="compositionally biased region" description="Basic and acidic residues" evidence="1">
    <location>
        <begin position="187"/>
        <end position="205"/>
    </location>
</feature>
<protein>
    <recommendedName>
        <fullName evidence="3">Diacylglycerol O-acyltransferase 3, cytosolic</fullName>
    </recommendedName>
</protein>
<evidence type="ECO:0000256" key="1">
    <source>
        <dbReference type="SAM" id="MobiDB-lite"/>
    </source>
</evidence>
<feature type="region of interest" description="Disordered" evidence="1">
    <location>
        <begin position="154"/>
        <end position="268"/>
    </location>
</feature>
<feature type="non-terminal residue" evidence="2">
    <location>
        <position position="1"/>
    </location>
</feature>
<dbReference type="AlphaFoldDB" id="A0A1D1XTU4"/>
<feature type="region of interest" description="Disordered" evidence="1">
    <location>
        <begin position="1"/>
        <end position="22"/>
    </location>
</feature>
<sequence length="448" mass="47716">LSLSLSTPFPSRVRTSRHPTGEAMEATAGAALGRRVHPCCPGAAVGSLRETRSAGWVGSGRVSVRPRGNGGGFADKGHLRYYTTPVRCGGRKEEKEVVKRRERLIEGLLALRSPGGLGVAVTGGRVDEGKMDIMEATDVLLARLELLRAKEKEMKRKRKEEKAARKVANKHMNLCDPNDSSEEEQEETKMMRGCGECKESHGRDMKNKKKEKIASMKAANKQMKDPDSSSSSSSESSDSDCEEEVMDKSSQRTTPAYADPAAGDVPMVMPEGELHLPTVASKTEAKTDGINNAMKCDPEGSSGIATNINNALKCGSDCSGNIASGIGLSPSSCCSSSKSTSPVFAAAAPSSVERIEVCMGGKCKKSGAMDLMQEFERKVGIEGAVVGCKCMGKCRDGPHVRVRNVYNEGDESVKAMRNPLCIGVGLDDVGTIVADFFAEKNDMGLLAA</sequence>
<evidence type="ECO:0000313" key="2">
    <source>
        <dbReference type="EMBL" id="JAT45814.1"/>
    </source>
</evidence>
<accession>A0A1D1XTU4</accession>
<reference evidence="2" key="1">
    <citation type="submission" date="2015-07" db="EMBL/GenBank/DDBJ databases">
        <title>Transcriptome Assembly of Anthurium amnicola.</title>
        <authorList>
            <person name="Suzuki J."/>
        </authorList>
    </citation>
    <scope>NUCLEOTIDE SEQUENCE</scope>
</reference>